<sequence>MGRGTDNMIARNAAMRTGLDPAQAMRKYDRAVEQVQILVGERGPSDGSQMAVLRGDVMGGGQPADLQSTQITAAPTAADYNKLQSDIAAIHSLLSAIYNTVSAKKR</sequence>
<dbReference type="GeneID" id="65067733"/>
<organism evidence="1 2">
    <name type="scientific">Ralstonia phage GP4</name>
    <dbReference type="NCBI Taxonomy" id="2282904"/>
    <lineage>
        <taxon>Viruses</taxon>
        <taxon>Duplodnaviria</taxon>
        <taxon>Heunggongvirae</taxon>
        <taxon>Uroviricota</taxon>
        <taxon>Caudoviricetes</taxon>
        <taxon>Gervaisevirus</taxon>
        <taxon>Gervaisevirus GP4</taxon>
    </lineage>
</organism>
<dbReference type="KEGG" id="vg:65067733"/>
<dbReference type="EMBL" id="MH638294">
    <property type="protein sequence ID" value="AXG67768.1"/>
    <property type="molecule type" value="Genomic_DNA"/>
</dbReference>
<name>A0A345GU04_9CAUD</name>
<proteinExistence type="predicted"/>
<accession>A0A345GU04</accession>
<keyword evidence="2" id="KW-1185">Reference proteome</keyword>
<protein>
    <submittedName>
        <fullName evidence="1">Uncharacterized protein</fullName>
    </submittedName>
</protein>
<dbReference type="Proteomes" id="UP000259464">
    <property type="component" value="Segment"/>
</dbReference>
<reference evidence="1 2" key="1">
    <citation type="submission" date="2018-07" db="EMBL/GenBank/DDBJ databases">
        <title>Complete sequence of phage GP4.</title>
        <authorList>
            <person name="Wang R."/>
            <person name="Tong Y."/>
            <person name="Liu H."/>
        </authorList>
    </citation>
    <scope>NUCLEOTIDE SEQUENCE [LARGE SCALE GENOMIC DNA]</scope>
</reference>
<evidence type="ECO:0000313" key="1">
    <source>
        <dbReference type="EMBL" id="AXG67768.1"/>
    </source>
</evidence>
<dbReference type="RefSeq" id="YP_010078805.1">
    <property type="nucleotide sequence ID" value="NC_054964.1"/>
</dbReference>
<evidence type="ECO:0000313" key="2">
    <source>
        <dbReference type="Proteomes" id="UP000259464"/>
    </source>
</evidence>